<dbReference type="OrthoDB" id="5386209at2"/>
<evidence type="ECO:0008006" key="4">
    <source>
        <dbReference type="Google" id="ProtNLM"/>
    </source>
</evidence>
<organism evidence="2 3">
    <name type="scientific">Chryseobacterium oleae</name>
    <dbReference type="NCBI Taxonomy" id="491207"/>
    <lineage>
        <taxon>Bacteria</taxon>
        <taxon>Pseudomonadati</taxon>
        <taxon>Bacteroidota</taxon>
        <taxon>Flavobacteriia</taxon>
        <taxon>Flavobacteriales</taxon>
        <taxon>Weeksellaceae</taxon>
        <taxon>Chryseobacterium group</taxon>
        <taxon>Chryseobacterium</taxon>
    </lineage>
</organism>
<feature type="transmembrane region" description="Helical" evidence="1">
    <location>
        <begin position="313"/>
        <end position="334"/>
    </location>
</feature>
<evidence type="ECO:0000313" key="3">
    <source>
        <dbReference type="Proteomes" id="UP000198769"/>
    </source>
</evidence>
<feature type="transmembrane region" description="Helical" evidence="1">
    <location>
        <begin position="38"/>
        <end position="56"/>
    </location>
</feature>
<keyword evidence="1" id="KW-0812">Transmembrane</keyword>
<dbReference type="RefSeq" id="WP_090027665.1">
    <property type="nucleotide sequence ID" value="NZ_FOVD01000011.1"/>
</dbReference>
<evidence type="ECO:0000256" key="1">
    <source>
        <dbReference type="SAM" id="Phobius"/>
    </source>
</evidence>
<feature type="transmembrane region" description="Helical" evidence="1">
    <location>
        <begin position="12"/>
        <end position="31"/>
    </location>
</feature>
<proteinExistence type="predicted"/>
<gene>
    <name evidence="2" type="ORF">SAMN05421594_4762</name>
</gene>
<protein>
    <recommendedName>
        <fullName evidence="4">RING-type E3 ubiquitin transferase</fullName>
    </recommendedName>
</protein>
<feature type="transmembrane region" description="Helical" evidence="1">
    <location>
        <begin position="62"/>
        <end position="80"/>
    </location>
</feature>
<sequence length="361" mass="41089">MFEITFEMLPFLLLFCLGIALFHTFILSGIFNVNLKPGWIMFVIDPAILGIAFFFFRKESGIVFIALFLSVFAMAIIGMIKNGIESTVDSFKEQRKNKTPVWKIIGGGLLALLGYLAFFYLGIYSFFLIFFVIILSSMLPNNKNRFYFYQRTLPTSTIKSVAMGLAEISGKAKAIQPVISPDTYTPCVGYIYTVDEIHTTRDDDGRTSTSYHEISRKTDLKNFYIEDETGKIEIVPAQLQWINFSPTHSREGGGKRYQEYILDEKTDFLLIGQAFYEGSNTILRFDEGKKVFGIAPLDIVNFSNKWRPLKLRALTALACIAVFAAIILFTPITINGTKITIEQRNWKEVLKSNPFESIFNR</sequence>
<keyword evidence="1" id="KW-1133">Transmembrane helix</keyword>
<accession>A0A1I5D159</accession>
<dbReference type="Proteomes" id="UP000198769">
    <property type="component" value="Unassembled WGS sequence"/>
</dbReference>
<name>A0A1I5D159_CHROL</name>
<keyword evidence="1" id="KW-0472">Membrane</keyword>
<evidence type="ECO:0000313" key="2">
    <source>
        <dbReference type="EMBL" id="SFN92887.1"/>
    </source>
</evidence>
<dbReference type="AlphaFoldDB" id="A0A1I5D159"/>
<reference evidence="3" key="1">
    <citation type="submission" date="2016-10" db="EMBL/GenBank/DDBJ databases">
        <authorList>
            <person name="Varghese N."/>
            <person name="Submissions S."/>
        </authorList>
    </citation>
    <scope>NUCLEOTIDE SEQUENCE [LARGE SCALE GENOMIC DNA]</scope>
    <source>
        <strain evidence="3">DSM 25575</strain>
    </source>
</reference>
<dbReference type="EMBL" id="FOVD01000011">
    <property type="protein sequence ID" value="SFN92887.1"/>
    <property type="molecule type" value="Genomic_DNA"/>
</dbReference>
<feature type="transmembrane region" description="Helical" evidence="1">
    <location>
        <begin position="124"/>
        <end position="141"/>
    </location>
</feature>
<keyword evidence="3" id="KW-1185">Reference proteome</keyword>